<dbReference type="GO" id="GO:0003755">
    <property type="term" value="F:peptidyl-prolyl cis-trans isomerase activity"/>
    <property type="evidence" value="ECO:0007669"/>
    <property type="project" value="UniProtKB-EC"/>
</dbReference>
<feature type="region of interest" description="Disordered" evidence="10">
    <location>
        <begin position="251"/>
        <end position="420"/>
    </location>
</feature>
<dbReference type="CDD" id="cd01925">
    <property type="entry name" value="cyclophilin_CeCYP16-like"/>
    <property type="match status" value="1"/>
</dbReference>
<feature type="compositionally biased region" description="Basic and acidic residues" evidence="10">
    <location>
        <begin position="388"/>
        <end position="402"/>
    </location>
</feature>
<proteinExistence type="inferred from homology"/>
<evidence type="ECO:0000256" key="4">
    <source>
        <dbReference type="ARBA" id="ARBA00038509"/>
    </source>
</evidence>
<dbReference type="GO" id="GO:0071013">
    <property type="term" value="C:catalytic step 2 spliceosome"/>
    <property type="evidence" value="ECO:0007669"/>
    <property type="project" value="TreeGrafter"/>
</dbReference>
<evidence type="ECO:0000256" key="5">
    <source>
        <dbReference type="ARBA" id="ARBA00055615"/>
    </source>
</evidence>
<dbReference type="OrthoDB" id="442970at2759"/>
<comment type="catalytic activity">
    <reaction evidence="1">
        <text>[protein]-peptidylproline (omega=180) = [protein]-peptidylproline (omega=0)</text>
        <dbReference type="Rhea" id="RHEA:16237"/>
        <dbReference type="Rhea" id="RHEA-COMP:10747"/>
        <dbReference type="Rhea" id="RHEA-COMP:10748"/>
        <dbReference type="ChEBI" id="CHEBI:83833"/>
        <dbReference type="ChEBI" id="CHEBI:83834"/>
        <dbReference type="EC" id="5.2.1.8"/>
    </reaction>
</comment>
<dbReference type="Proteomes" id="UP000077115">
    <property type="component" value="Unassembled WGS sequence"/>
</dbReference>
<dbReference type="PRINTS" id="PR00153">
    <property type="entry name" value="CSAPPISMRASE"/>
</dbReference>
<feature type="compositionally biased region" description="Basic and acidic residues" evidence="10">
    <location>
        <begin position="253"/>
        <end position="283"/>
    </location>
</feature>
<evidence type="ECO:0000256" key="8">
    <source>
        <dbReference type="ARBA" id="ARBA00082698"/>
    </source>
</evidence>
<protein>
    <recommendedName>
        <fullName evidence="7">Peptidyl-prolyl isomerase CWC27</fullName>
    </recommendedName>
    <alternativeName>
        <fullName evidence="6">Peptidyl-prolyl isomerase cwc27</fullName>
    </alternativeName>
    <alternativeName>
        <fullName evidence="8 9">Rotamase CWC27</fullName>
    </alternativeName>
</protein>
<evidence type="ECO:0000313" key="13">
    <source>
        <dbReference type="Proteomes" id="UP000077115"/>
    </source>
</evidence>
<comment type="subcellular location">
    <subcellularLocation>
        <location evidence="2">Nucleus</location>
    </subcellularLocation>
</comment>
<dbReference type="InterPro" id="IPR044666">
    <property type="entry name" value="Cyclophilin_A-like"/>
</dbReference>
<dbReference type="FunFam" id="2.40.100.10:FF:000007">
    <property type="entry name" value="Peptidyl-prolyl cis-trans isomerase CWC27 homolog"/>
    <property type="match status" value="1"/>
</dbReference>
<dbReference type="PROSITE" id="PS00170">
    <property type="entry name" value="CSA_PPIASE_1"/>
    <property type="match status" value="1"/>
</dbReference>
<reference evidence="12 13" key="1">
    <citation type="submission" date="2006-10" db="EMBL/GenBank/DDBJ databases">
        <title>The Genome Sequence of Batrachochytrium dendrobatidis JEL423.</title>
        <authorList>
            <consortium name="The Broad Institute Genome Sequencing Platform"/>
            <person name="Birren B."/>
            <person name="Lander E."/>
            <person name="Galagan J."/>
            <person name="Cuomo C."/>
            <person name="Devon K."/>
            <person name="Jaffe D."/>
            <person name="Butler J."/>
            <person name="Alvarez P."/>
            <person name="Gnerre S."/>
            <person name="Grabherr M."/>
            <person name="Kleber M."/>
            <person name="Mauceli E."/>
            <person name="Brockman W."/>
            <person name="Young S."/>
            <person name="LaButti K."/>
            <person name="Sykes S."/>
            <person name="DeCaprio D."/>
            <person name="Crawford M."/>
            <person name="Koehrsen M."/>
            <person name="Engels R."/>
            <person name="Montgomery P."/>
            <person name="Pearson M."/>
            <person name="Howarth C."/>
            <person name="Larson L."/>
            <person name="White J."/>
            <person name="O'Leary S."/>
            <person name="Kodira C."/>
            <person name="Zeng Q."/>
            <person name="Yandava C."/>
            <person name="Alvarado L."/>
            <person name="Longcore J."/>
            <person name="James T."/>
        </authorList>
    </citation>
    <scope>NUCLEOTIDE SEQUENCE [LARGE SCALE GENOMIC DNA]</scope>
    <source>
        <strain evidence="12 13">JEL423</strain>
    </source>
</reference>
<comment type="similarity">
    <text evidence="4">Belongs to the cyclophilin-type PPIase family. CWC27 subfamily.</text>
</comment>
<evidence type="ECO:0000256" key="3">
    <source>
        <dbReference type="ARBA" id="ARBA00023242"/>
    </source>
</evidence>
<accession>A0A177W889</accession>
<evidence type="ECO:0000259" key="11">
    <source>
        <dbReference type="PROSITE" id="PS50072"/>
    </source>
</evidence>
<dbReference type="EMBL" id="DS022300">
    <property type="protein sequence ID" value="OAJ35874.1"/>
    <property type="molecule type" value="Genomic_DNA"/>
</dbReference>
<sequence>MSYAYNTEPPTKGKVILRTTVGELEIELWPKEAPKACRNFVQLCLEGFYDNTIFHRVVPDFIAQGGDPTGTGLGGESIYGAPFADEYHTRLRFTHRGLLAMANTGPNSNTSQFFFTLGKTEELNHKNTIFGKIVGDTIYNMLKIGELEIGDDERPIYPAKIINSHVMSNPFDDIIPREVAQSKTTLISKEAARLAKEQEASKPKAIKNTSLLSFGDDEEESIGPIRTKHKIVSMHDAIDNDPRLSKQNAVCIPKDEDVDRSTHASEKQVEKSKIVTKEPERRRPPPQSDSDESDESSSDSTKSQSILSKRQEEIRKISGQINSIGKQYKQTDSKNKNDKSKKVTTTTSGKSVPCVSDLRKAYLASGKAVSGKRKPQSTSDALSQLEAFQKRLRQESIKKRNEPSISKTGSSFTESEQRNKLSRSADDWQCDLHFVTGCQSCRDTLDNDDDMDDAGWMTSTLIFAKDLGGANVYEPKLDDYSVFDPRQDPSLGGGSSEKNKMLKDSRYKGSTSRFDALHQRNGSSSRNSNEHKLDRSSSRKDRRDRY</sequence>
<evidence type="ECO:0000256" key="6">
    <source>
        <dbReference type="ARBA" id="ARBA00067721"/>
    </source>
</evidence>
<evidence type="ECO:0000313" key="12">
    <source>
        <dbReference type="EMBL" id="OAJ35874.1"/>
    </source>
</evidence>
<feature type="region of interest" description="Disordered" evidence="10">
    <location>
        <begin position="484"/>
        <end position="546"/>
    </location>
</feature>
<feature type="compositionally biased region" description="Basic and acidic residues" evidence="10">
    <location>
        <begin position="497"/>
        <end position="507"/>
    </location>
</feature>
<feature type="compositionally biased region" description="Basic and acidic residues" evidence="10">
    <location>
        <begin position="329"/>
        <end position="341"/>
    </location>
</feature>
<feature type="domain" description="PPIase cyclophilin-type" evidence="11">
    <location>
        <begin position="19"/>
        <end position="166"/>
    </location>
</feature>
<dbReference type="InterPro" id="IPR020892">
    <property type="entry name" value="Cyclophilin-type_PPIase_CS"/>
</dbReference>
<feature type="compositionally biased region" description="Polar residues" evidence="10">
    <location>
        <begin position="403"/>
        <end position="414"/>
    </location>
</feature>
<dbReference type="PANTHER" id="PTHR45625">
    <property type="entry name" value="PEPTIDYL-PROLYL CIS-TRANS ISOMERASE-RELATED"/>
    <property type="match status" value="1"/>
</dbReference>
<evidence type="ECO:0000256" key="9">
    <source>
        <dbReference type="ARBA" id="ARBA00083804"/>
    </source>
</evidence>
<dbReference type="VEuPathDB" id="FungiDB:BDEG_20106"/>
<dbReference type="InterPro" id="IPR002130">
    <property type="entry name" value="Cyclophilin-type_PPIase_dom"/>
</dbReference>
<dbReference type="AlphaFoldDB" id="A0A177W889"/>
<dbReference type="eggNOG" id="KOG0885">
    <property type="taxonomic scope" value="Eukaryota"/>
</dbReference>
<dbReference type="GO" id="GO:0006457">
    <property type="term" value="P:protein folding"/>
    <property type="evidence" value="ECO:0007669"/>
    <property type="project" value="InterPro"/>
</dbReference>
<feature type="compositionally biased region" description="Basic and acidic residues" evidence="10">
    <location>
        <begin position="528"/>
        <end position="546"/>
    </location>
</feature>
<evidence type="ECO:0000256" key="7">
    <source>
        <dbReference type="ARBA" id="ARBA00071024"/>
    </source>
</evidence>
<dbReference type="Gene3D" id="2.40.100.10">
    <property type="entry name" value="Cyclophilin-like"/>
    <property type="match status" value="1"/>
</dbReference>
<dbReference type="PROSITE" id="PS50072">
    <property type="entry name" value="CSA_PPIASE_2"/>
    <property type="match status" value="1"/>
</dbReference>
<comment type="function">
    <text evidence="5">PPIases accelerate the folding of proteins. It catalyzes the cis-trans isomerization of proline imidic peptide bonds in oligopeptides. Involved in pre-mRNA splicing.</text>
</comment>
<dbReference type="STRING" id="403673.A0A177W889"/>
<name>A0A177W889_BATDL</name>
<dbReference type="Pfam" id="PF00160">
    <property type="entry name" value="Pro_isomerase"/>
    <property type="match status" value="1"/>
</dbReference>
<dbReference type="PANTHER" id="PTHR45625:SF6">
    <property type="entry name" value="SPLICEOSOME-ASSOCIATED PROTEIN CWC27 HOMOLOG"/>
    <property type="match status" value="1"/>
</dbReference>
<feature type="compositionally biased region" description="Polar residues" evidence="10">
    <location>
        <begin position="319"/>
        <end position="328"/>
    </location>
</feature>
<feature type="compositionally biased region" description="Low complexity" evidence="10">
    <location>
        <begin position="343"/>
        <end position="352"/>
    </location>
</feature>
<evidence type="ECO:0000256" key="10">
    <source>
        <dbReference type="SAM" id="MobiDB-lite"/>
    </source>
</evidence>
<evidence type="ECO:0000256" key="2">
    <source>
        <dbReference type="ARBA" id="ARBA00004123"/>
    </source>
</evidence>
<evidence type="ECO:0000256" key="1">
    <source>
        <dbReference type="ARBA" id="ARBA00000971"/>
    </source>
</evidence>
<reference evidence="12 13" key="2">
    <citation type="submission" date="2016-05" db="EMBL/GenBank/DDBJ databases">
        <title>Lineage-specific infection strategies underlie the spectrum of fungal disease in amphibians.</title>
        <authorList>
            <person name="Cuomo C.A."/>
            <person name="Farrer R.A."/>
            <person name="James T."/>
            <person name="Longcore J."/>
            <person name="Birren B."/>
        </authorList>
    </citation>
    <scope>NUCLEOTIDE SEQUENCE [LARGE SCALE GENOMIC DNA]</scope>
    <source>
        <strain evidence="12 13">JEL423</strain>
    </source>
</reference>
<dbReference type="InterPro" id="IPR029000">
    <property type="entry name" value="Cyclophilin-like_dom_sf"/>
</dbReference>
<organism evidence="12 13">
    <name type="scientific">Batrachochytrium dendrobatidis (strain JEL423)</name>
    <dbReference type="NCBI Taxonomy" id="403673"/>
    <lineage>
        <taxon>Eukaryota</taxon>
        <taxon>Fungi</taxon>
        <taxon>Fungi incertae sedis</taxon>
        <taxon>Chytridiomycota</taxon>
        <taxon>Chytridiomycota incertae sedis</taxon>
        <taxon>Chytridiomycetes</taxon>
        <taxon>Rhizophydiales</taxon>
        <taxon>Rhizophydiales incertae sedis</taxon>
        <taxon>Batrachochytrium</taxon>
    </lineage>
</organism>
<keyword evidence="3" id="KW-0539">Nucleus</keyword>
<dbReference type="SUPFAM" id="SSF50891">
    <property type="entry name" value="Cyclophilin-like"/>
    <property type="match status" value="1"/>
</dbReference>
<gene>
    <name evidence="12" type="ORF">BDEG_20106</name>
</gene>